<keyword evidence="3" id="KW-1185">Reference proteome</keyword>
<protein>
    <submittedName>
        <fullName evidence="2">Porin</fullName>
    </submittedName>
</protein>
<evidence type="ECO:0000313" key="2">
    <source>
        <dbReference type="EMBL" id="MCC2616781.1"/>
    </source>
</evidence>
<feature type="signal peptide" evidence="1">
    <location>
        <begin position="1"/>
        <end position="21"/>
    </location>
</feature>
<dbReference type="Proteomes" id="UP001520878">
    <property type="component" value="Unassembled WGS sequence"/>
</dbReference>
<reference evidence="2 3" key="1">
    <citation type="submission" date="2021-10" db="EMBL/GenBank/DDBJ databases">
        <title>Draft genome of Aestuariibacter halophilus JC2043.</title>
        <authorList>
            <person name="Emsley S.A."/>
            <person name="Pfannmuller K.M."/>
            <person name="Ushijima B."/>
            <person name="Saw J.H."/>
            <person name="Videau P."/>
        </authorList>
    </citation>
    <scope>NUCLEOTIDE SEQUENCE [LARGE SCALE GENOMIC DNA]</scope>
    <source>
        <strain evidence="2 3">JC2043</strain>
    </source>
</reference>
<comment type="caution">
    <text evidence="2">The sequence shown here is derived from an EMBL/GenBank/DDBJ whole genome shotgun (WGS) entry which is preliminary data.</text>
</comment>
<dbReference type="Pfam" id="PF16956">
    <property type="entry name" value="Porin_7"/>
    <property type="match status" value="1"/>
</dbReference>
<keyword evidence="1" id="KW-0732">Signal</keyword>
<accession>A0ABS8G9C1</accession>
<evidence type="ECO:0000313" key="3">
    <source>
        <dbReference type="Proteomes" id="UP001520878"/>
    </source>
</evidence>
<organism evidence="2 3">
    <name type="scientific">Fluctibacter halophilus</name>
    <dbReference type="NCBI Taxonomy" id="226011"/>
    <lineage>
        <taxon>Bacteria</taxon>
        <taxon>Pseudomonadati</taxon>
        <taxon>Pseudomonadota</taxon>
        <taxon>Gammaproteobacteria</taxon>
        <taxon>Alteromonadales</taxon>
        <taxon>Alteromonadaceae</taxon>
        <taxon>Fluctibacter</taxon>
    </lineage>
</organism>
<dbReference type="InterPro" id="IPR031593">
    <property type="entry name" value="Porin_7"/>
</dbReference>
<name>A0ABS8G9C1_9ALTE</name>
<dbReference type="EMBL" id="JAJEWP010000002">
    <property type="protein sequence ID" value="MCC2616781.1"/>
    <property type="molecule type" value="Genomic_DNA"/>
</dbReference>
<dbReference type="RefSeq" id="WP_229160442.1">
    <property type="nucleotide sequence ID" value="NZ_JAJEWP010000002.1"/>
</dbReference>
<sequence length="264" mass="28709">MQKIASLAAALAVLSAAPALANDYNTFLSASHQSRDGANGDTVKVNSLSAQHFFTARQSLGPYAEFNYMINESFIGAQYLDVDAGYSFKGITGEAFIGDVIVGASYTDQNGVSGEDKTVMLGYRVNNQLQFRARLLDTDDDNVALSARYQHDLNGDSYIGFEASTVTETDNYSLSGKYFTPLANGRFLALRAGVDLIKHGDDVYFVGGDYYFDQHLSVGGAVGSDDLVSLNVNYYLNQNLSARLSYTDSDYADNAWMASASYQF</sequence>
<gene>
    <name evidence="2" type="ORF">LJ739_11055</name>
</gene>
<proteinExistence type="predicted"/>
<evidence type="ECO:0000256" key="1">
    <source>
        <dbReference type="SAM" id="SignalP"/>
    </source>
</evidence>
<feature type="chain" id="PRO_5047252877" evidence="1">
    <location>
        <begin position="22"/>
        <end position="264"/>
    </location>
</feature>